<dbReference type="EMBL" id="CP071504">
    <property type="protein sequence ID" value="QSX31750.1"/>
    <property type="molecule type" value="Genomic_DNA"/>
</dbReference>
<feature type="transmembrane region" description="Helical" evidence="1">
    <location>
        <begin position="63"/>
        <end position="81"/>
    </location>
</feature>
<evidence type="ECO:0000259" key="2">
    <source>
        <dbReference type="Pfam" id="PF00892"/>
    </source>
</evidence>
<dbReference type="PANTHER" id="PTHR22911:SF79">
    <property type="entry name" value="MOBA-LIKE NTP TRANSFERASE DOMAIN-CONTAINING PROTEIN"/>
    <property type="match status" value="1"/>
</dbReference>
<dbReference type="Gene3D" id="1.10.3730.20">
    <property type="match status" value="2"/>
</dbReference>
<dbReference type="Proteomes" id="UP000663281">
    <property type="component" value="Chromosome"/>
</dbReference>
<feature type="transmembrane region" description="Helical" evidence="1">
    <location>
        <begin position="236"/>
        <end position="253"/>
    </location>
</feature>
<dbReference type="PANTHER" id="PTHR22911">
    <property type="entry name" value="ACYL-MALONYL CONDENSING ENZYME-RELATED"/>
    <property type="match status" value="1"/>
</dbReference>
<evidence type="ECO:0000313" key="4">
    <source>
        <dbReference type="Proteomes" id="UP000663281"/>
    </source>
</evidence>
<feature type="domain" description="EamA" evidence="2">
    <location>
        <begin position="147"/>
        <end position="271"/>
    </location>
</feature>
<keyword evidence="1" id="KW-0812">Transmembrane</keyword>
<feature type="transmembrane region" description="Helical" evidence="1">
    <location>
        <begin position="259"/>
        <end position="278"/>
    </location>
</feature>
<feature type="domain" description="EamA" evidence="2">
    <location>
        <begin position="6"/>
        <end position="132"/>
    </location>
</feature>
<dbReference type="GO" id="GO:0016020">
    <property type="term" value="C:membrane"/>
    <property type="evidence" value="ECO:0007669"/>
    <property type="project" value="InterPro"/>
</dbReference>
<feature type="transmembrane region" description="Helical" evidence="1">
    <location>
        <begin position="206"/>
        <end position="229"/>
    </location>
</feature>
<feature type="transmembrane region" description="Helical" evidence="1">
    <location>
        <begin position="34"/>
        <end position="51"/>
    </location>
</feature>
<keyword evidence="4" id="KW-1185">Reference proteome</keyword>
<keyword evidence="1" id="KW-0472">Membrane</keyword>
<dbReference type="SUPFAM" id="SSF103481">
    <property type="entry name" value="Multidrug resistance efflux transporter EmrE"/>
    <property type="match status" value="2"/>
</dbReference>
<dbReference type="InterPro" id="IPR037185">
    <property type="entry name" value="EmrE-like"/>
</dbReference>
<dbReference type="AlphaFoldDB" id="A0A974XNM6"/>
<dbReference type="Pfam" id="PF00892">
    <property type="entry name" value="EamA"/>
    <property type="match status" value="2"/>
</dbReference>
<gene>
    <name evidence="3" type="ORF">JYB88_02870</name>
</gene>
<keyword evidence="1" id="KW-1133">Transmembrane helix</keyword>
<feature type="transmembrane region" description="Helical" evidence="1">
    <location>
        <begin position="178"/>
        <end position="194"/>
    </location>
</feature>
<feature type="transmembrane region" description="Helical" evidence="1">
    <location>
        <begin position="148"/>
        <end position="166"/>
    </location>
</feature>
<accession>A0A974XNM6</accession>
<dbReference type="InterPro" id="IPR000620">
    <property type="entry name" value="EamA_dom"/>
</dbReference>
<sequence length="284" mass="31317">MRMQFYLMAALSAALMGTIGLIARYSGIDAASLTFYRLALGVIILLLFLLPKRRDRHLWRRPHPAVVAGGALLAGFILSFLKAIETIPMSLAIMLVYLAPALAALVSHFVFHERLNRWMLLCIGGAFFGFAMLQEFRLDTSAWQKQGLWYALACLGAYASFILVNKRVPPSQHAYGKTFWQLLTGALCALPLVLEQPHPTGEQWGWLLIAGVFPGFLAILFAVQAIAALPARIFGTLSYLEPVTVLLIGWILFQEPMSTLQWGGAAVIIAAGIGQSWLKTTRRS</sequence>
<reference evidence="3 4" key="1">
    <citation type="submission" date="2021-03" db="EMBL/GenBank/DDBJ databases">
        <title>Novel species identification of genus Shewanella.</title>
        <authorList>
            <person name="Liu G."/>
            <person name="Zhang Q."/>
        </authorList>
    </citation>
    <scope>NUCLEOTIDE SEQUENCE [LARGE SCALE GENOMIC DNA]</scope>
    <source>
        <strain evidence="3 4">FJAT-53726</strain>
    </source>
</reference>
<evidence type="ECO:0000313" key="3">
    <source>
        <dbReference type="EMBL" id="QSX31750.1"/>
    </source>
</evidence>
<feature type="transmembrane region" description="Helical" evidence="1">
    <location>
        <begin position="118"/>
        <end position="136"/>
    </location>
</feature>
<evidence type="ECO:0000256" key="1">
    <source>
        <dbReference type="SAM" id="Phobius"/>
    </source>
</evidence>
<feature type="transmembrane region" description="Helical" evidence="1">
    <location>
        <begin position="87"/>
        <end position="111"/>
    </location>
</feature>
<name>A0A974XNM6_9GAMM</name>
<dbReference type="KEGG" id="scyp:JYB88_02870"/>
<protein>
    <submittedName>
        <fullName evidence="3">EamA family transporter</fullName>
    </submittedName>
</protein>
<organism evidence="3 4">
    <name type="scientific">Shewanella cyperi</name>
    <dbReference type="NCBI Taxonomy" id="2814292"/>
    <lineage>
        <taxon>Bacteria</taxon>
        <taxon>Pseudomonadati</taxon>
        <taxon>Pseudomonadota</taxon>
        <taxon>Gammaproteobacteria</taxon>
        <taxon>Alteromonadales</taxon>
        <taxon>Shewanellaceae</taxon>
        <taxon>Shewanella</taxon>
    </lineage>
</organism>
<proteinExistence type="predicted"/>